<evidence type="ECO:0000259" key="5">
    <source>
        <dbReference type="Pfam" id="PF14833"/>
    </source>
</evidence>
<dbReference type="InterPro" id="IPR036291">
    <property type="entry name" value="NAD(P)-bd_dom_sf"/>
</dbReference>
<dbReference type="InterPro" id="IPR006115">
    <property type="entry name" value="6PGDH_NADP-bd"/>
</dbReference>
<keyword evidence="2" id="KW-0520">NAD</keyword>
<dbReference type="NCBIfam" id="NF008592">
    <property type="entry name" value="PRK11559.1"/>
    <property type="match status" value="1"/>
</dbReference>
<dbReference type="PANTHER" id="PTHR43060:SF3">
    <property type="entry name" value="2-HYDROXY-3-OXOPROPIONATE REDUCTASE"/>
    <property type="match status" value="1"/>
</dbReference>
<dbReference type="Gene3D" id="3.40.50.720">
    <property type="entry name" value="NAD(P)-binding Rossmann-like Domain"/>
    <property type="match status" value="1"/>
</dbReference>
<dbReference type="PIRSF" id="PIRSF000103">
    <property type="entry name" value="HIBADH"/>
    <property type="match status" value="1"/>
</dbReference>
<dbReference type="GO" id="GO:0051287">
    <property type="term" value="F:NAD binding"/>
    <property type="evidence" value="ECO:0007669"/>
    <property type="project" value="InterPro"/>
</dbReference>
<dbReference type="PROSITE" id="PS00895">
    <property type="entry name" value="3_HYDROXYISOBUT_DH"/>
    <property type="match status" value="1"/>
</dbReference>
<dbReference type="AlphaFoldDB" id="A0A212KAB2"/>
<evidence type="ECO:0000313" key="6">
    <source>
        <dbReference type="EMBL" id="SBW08633.1"/>
    </source>
</evidence>
<dbReference type="NCBIfam" id="TIGR01505">
    <property type="entry name" value="tartro_sem_red"/>
    <property type="match status" value="1"/>
</dbReference>
<dbReference type="PANTHER" id="PTHR43060">
    <property type="entry name" value="3-HYDROXYISOBUTYRATE DEHYDROGENASE-LIKE 1, MITOCHONDRIAL-RELATED"/>
    <property type="match status" value="1"/>
</dbReference>
<feature type="domain" description="3-hydroxyisobutyrate dehydrogenase-like NAD-binding" evidence="5">
    <location>
        <begin position="164"/>
        <end position="284"/>
    </location>
</feature>
<organism evidence="6">
    <name type="scientific">uncultured delta proteobacterium</name>
    <dbReference type="NCBI Taxonomy" id="34034"/>
    <lineage>
        <taxon>Bacteria</taxon>
        <taxon>Deltaproteobacteria</taxon>
        <taxon>environmental samples</taxon>
    </lineage>
</organism>
<evidence type="ECO:0000256" key="3">
    <source>
        <dbReference type="PIRSR" id="PIRSR000103-1"/>
    </source>
</evidence>
<name>A0A212KAB2_9DELT</name>
<dbReference type="Pfam" id="PF14833">
    <property type="entry name" value="NAD_binding_11"/>
    <property type="match status" value="1"/>
</dbReference>
<evidence type="ECO:0000256" key="1">
    <source>
        <dbReference type="ARBA" id="ARBA00023002"/>
    </source>
</evidence>
<dbReference type="InterPro" id="IPR008927">
    <property type="entry name" value="6-PGluconate_DH-like_C_sf"/>
</dbReference>
<dbReference type="GO" id="GO:0008679">
    <property type="term" value="F:2-hydroxy-3-oxopropionate reductase activity"/>
    <property type="evidence" value="ECO:0007669"/>
    <property type="project" value="UniProtKB-EC"/>
</dbReference>
<dbReference type="GO" id="GO:0046487">
    <property type="term" value="P:glyoxylate metabolic process"/>
    <property type="evidence" value="ECO:0007669"/>
    <property type="project" value="InterPro"/>
</dbReference>
<dbReference type="EMBL" id="FLUQ01000004">
    <property type="protein sequence ID" value="SBW08633.1"/>
    <property type="molecule type" value="Genomic_DNA"/>
</dbReference>
<dbReference type="EC" id="1.1.1.60" evidence="6"/>
<gene>
    <name evidence="6" type="primary">garR</name>
    <name evidence="6" type="ORF">KL86DPRO_40146</name>
</gene>
<dbReference type="Gene3D" id="1.10.1040.10">
    <property type="entry name" value="N-(1-d-carboxylethyl)-l-norvaline Dehydrogenase, domain 2"/>
    <property type="match status" value="1"/>
</dbReference>
<feature type="active site" evidence="3">
    <location>
        <position position="170"/>
    </location>
</feature>
<reference evidence="6" key="1">
    <citation type="submission" date="2016-04" db="EMBL/GenBank/DDBJ databases">
        <authorList>
            <person name="Evans L.H."/>
            <person name="Alamgir A."/>
            <person name="Owens N."/>
            <person name="Weber N.D."/>
            <person name="Virtaneva K."/>
            <person name="Barbian K."/>
            <person name="Babar A."/>
            <person name="Rosenke K."/>
        </authorList>
    </citation>
    <scope>NUCLEOTIDE SEQUENCE</scope>
    <source>
        <strain evidence="6">86</strain>
    </source>
</reference>
<dbReference type="FunFam" id="3.40.50.720:FF:000071">
    <property type="entry name" value="2-hydroxy-3-oxopropionate reductase"/>
    <property type="match status" value="1"/>
</dbReference>
<dbReference type="InterPro" id="IPR029154">
    <property type="entry name" value="HIBADH-like_NADP-bd"/>
</dbReference>
<dbReference type="InterPro" id="IPR013328">
    <property type="entry name" value="6PGD_dom2"/>
</dbReference>
<protein>
    <submittedName>
        <fullName evidence="6">Tartronate semialdehyde reductase</fullName>
        <ecNumber evidence="6">1.1.1.60</ecNumber>
    </submittedName>
</protein>
<dbReference type="GO" id="GO:0046395">
    <property type="term" value="P:carboxylic acid catabolic process"/>
    <property type="evidence" value="ECO:0007669"/>
    <property type="project" value="UniProtKB-ARBA"/>
</dbReference>
<sequence>MEVGFIGLGIMGKPMVKNLLKAGIGVLCFDLNKAAVDECVKAGAKAAASIAEVAQKNTFIITMLPNSPQVSAVALGKDGIADNAKAGTLVVDMSSIAPLAAREIHDGLKAKGIRMLDAPVSGGEPKAIDGTLSVMIGGAQKDFDEALPVLKHMAGSVVRVGEIGAGNIAKLANQIVVAVNIAGLAEAMTLSAKAGVDPELVYQAIRGGLAGSTVMDAKAPMMLDRNIKPGFKINLHIKDLGNVMDTGHGVGVPLPLSAAVMEMMQALKVEDMGDADHSALVRYYEKMSNCQVKRG</sequence>
<dbReference type="Pfam" id="PF03446">
    <property type="entry name" value="NAD_binding_2"/>
    <property type="match status" value="1"/>
</dbReference>
<evidence type="ECO:0000259" key="4">
    <source>
        <dbReference type="Pfam" id="PF03446"/>
    </source>
</evidence>
<keyword evidence="1 6" id="KW-0560">Oxidoreductase</keyword>
<dbReference type="GO" id="GO:0050661">
    <property type="term" value="F:NADP binding"/>
    <property type="evidence" value="ECO:0007669"/>
    <property type="project" value="InterPro"/>
</dbReference>
<dbReference type="InterPro" id="IPR015815">
    <property type="entry name" value="HIBADH-related"/>
</dbReference>
<accession>A0A212KAB2</accession>
<dbReference type="SUPFAM" id="SSF51735">
    <property type="entry name" value="NAD(P)-binding Rossmann-fold domains"/>
    <property type="match status" value="1"/>
</dbReference>
<dbReference type="InterPro" id="IPR006398">
    <property type="entry name" value="Tartro_sem_red"/>
</dbReference>
<evidence type="ECO:0000256" key="2">
    <source>
        <dbReference type="ARBA" id="ARBA00023027"/>
    </source>
</evidence>
<feature type="domain" description="6-phosphogluconate dehydrogenase NADP-binding" evidence="4">
    <location>
        <begin position="2"/>
        <end position="161"/>
    </location>
</feature>
<dbReference type="InterPro" id="IPR002204">
    <property type="entry name" value="3-OH-isobutyrate_DH-rel_CS"/>
</dbReference>
<proteinExistence type="predicted"/>
<dbReference type="SUPFAM" id="SSF48179">
    <property type="entry name" value="6-phosphogluconate dehydrogenase C-terminal domain-like"/>
    <property type="match status" value="1"/>
</dbReference>